<organism evidence="1 2">
    <name type="scientific">Neomesorhizobium albiziae</name>
    <dbReference type="NCBI Taxonomy" id="335020"/>
    <lineage>
        <taxon>Bacteria</taxon>
        <taxon>Pseudomonadati</taxon>
        <taxon>Pseudomonadota</taxon>
        <taxon>Alphaproteobacteria</taxon>
        <taxon>Hyphomicrobiales</taxon>
        <taxon>Phyllobacteriaceae</taxon>
        <taxon>Neomesorhizobium</taxon>
    </lineage>
</organism>
<proteinExistence type="predicted"/>
<keyword evidence="2" id="KW-1185">Reference proteome</keyword>
<sequence length="124" mass="13942">MKRAIIQVRAEQDASAVLESMGRDFVDAWNGAKAADPIATFTFSSPTQLFSVISPKRWELIEHLQRIGPSSIRGLSRSLERDIRRVHDDVTALIEWGIIERDDDGKVLVPFDVIHADFDLRAVA</sequence>
<dbReference type="Proteomes" id="UP000323300">
    <property type="component" value="Unassembled WGS sequence"/>
</dbReference>
<dbReference type="Pfam" id="PF25212">
    <property type="entry name" value="HVO_A0114"/>
    <property type="match status" value="1"/>
</dbReference>
<dbReference type="EMBL" id="FOSL01000009">
    <property type="protein sequence ID" value="SFK60865.1"/>
    <property type="molecule type" value="Genomic_DNA"/>
</dbReference>
<dbReference type="SUPFAM" id="SSF46785">
    <property type="entry name" value="Winged helix' DNA-binding domain"/>
    <property type="match status" value="1"/>
</dbReference>
<dbReference type="OrthoDB" id="7471569at2"/>
<name>A0A1I4AWK8_9HYPH</name>
<dbReference type="AlphaFoldDB" id="A0A1I4AWK8"/>
<reference evidence="1 2" key="1">
    <citation type="submission" date="2016-10" db="EMBL/GenBank/DDBJ databases">
        <authorList>
            <person name="Varghese N."/>
            <person name="Submissions S."/>
        </authorList>
    </citation>
    <scope>NUCLEOTIDE SEQUENCE [LARGE SCALE GENOMIC DNA]</scope>
    <source>
        <strain evidence="1 2">DSM 21822</strain>
    </source>
</reference>
<dbReference type="InterPro" id="IPR036390">
    <property type="entry name" value="WH_DNA-bd_sf"/>
</dbReference>
<evidence type="ECO:0000313" key="2">
    <source>
        <dbReference type="Proteomes" id="UP000323300"/>
    </source>
</evidence>
<gene>
    <name evidence="1" type="ORF">SAMN04488498_10925</name>
</gene>
<accession>A0A1I4AWK8</accession>
<evidence type="ECO:0000313" key="1">
    <source>
        <dbReference type="EMBL" id="SFK60865.1"/>
    </source>
</evidence>
<dbReference type="RefSeq" id="WP_149761073.1">
    <property type="nucleotide sequence ID" value="NZ_BSPE01000078.1"/>
</dbReference>
<protein>
    <submittedName>
        <fullName evidence="1">Uncharacterized protein</fullName>
    </submittedName>
</protein>